<name>A0A0H2M8M9_9PROT</name>
<comment type="caution">
    <text evidence="3">The sequence shown here is derived from an EMBL/GenBank/DDBJ whole genome shotgun (WGS) entry which is preliminary data.</text>
</comment>
<dbReference type="PANTHER" id="PTHR32305:SF15">
    <property type="entry name" value="PROTEIN RHSA-RELATED"/>
    <property type="match status" value="1"/>
</dbReference>
<dbReference type="InterPro" id="IPR050708">
    <property type="entry name" value="T6SS_VgrG/RHS"/>
</dbReference>
<dbReference type="Gene3D" id="2.180.10.10">
    <property type="entry name" value="RHS repeat-associated core"/>
    <property type="match status" value="2"/>
</dbReference>
<dbReference type="Proteomes" id="UP000035444">
    <property type="component" value="Unassembled WGS sequence"/>
</dbReference>
<proteinExistence type="predicted"/>
<evidence type="ECO:0000313" key="4">
    <source>
        <dbReference type="Proteomes" id="UP000035444"/>
    </source>
</evidence>
<sequence>VEPGDPTLEVVTSYGYDSFGNVSSTSVAGVGETARTASMTYTPDGRFALSSSNALGHSASVVADSRFGVPLSTTDANSIVTTFEYDGFGRNIREIVADGTETVTSYNLCSDAAITCPSGAVERVLQQSLETASGTAIAANSITYLDKLGREIRSESQMADGSVVYTDTVYDSFGRVIKSSAPYKAGSSSIDWALNEYDVLDRVIKSTDLNGAVTTTAYSGLSVTITTPLQETESRKSNARGELVLVTDTMGGTIAYAYDAFGNLTSTTDAKNNTVTIAYDKLGKKLNMDDPDMGYWSYGYNSYGELTSQTDAKGQVNTLTYDVLGRLIQRIEAEGTTTWTYDTATNGLGLLHSATGPGGSGQPDYLETHAYDSLSRPSSTTRKIRGKDYVSAISYDTAGRLGNVTYPTGFAVDYSYTATGYLDQITETADSSLIWKAKTRDADGRVREAQLGNGLTEWTDVDELGRVTSRRLSGAQGLQLDLAMTFDLVGNLTARQDNVQDRKETFGYDALNRLTSNLLVKTSDSTQLASTSYGYDIIGNMTLKSDLSHGGIMTYDPARPHAVATAKGGSYSYDLNGNLTGGGGRSVSWTSFNKPATIDATASLSVTSFVYGPDRARIRQTIVEAGTTTEVAYVGSYYEERTPVTSAGVQSGIMEQIHYIRADEASLAIHKIEVAVDQTKTTKTRWMSLDHIGSTTVTTDELGLVEERLSYDPHGKRREADWQEASLPIRPTFTPRGFTGHEHLDAVGIIHMNGRVYDPELGRFLSADP</sequence>
<keyword evidence="1" id="KW-0677">Repeat</keyword>
<dbReference type="STRING" id="1489064.WH96_20785"/>
<reference evidence="3 4" key="1">
    <citation type="submission" date="2015-03" db="EMBL/GenBank/DDBJ databases">
        <title>Genome Sequence of Kiloniella spongiae MEBiC09566, isolated from a marine sponge.</title>
        <authorList>
            <person name="Shao Z."/>
            <person name="Wang L."/>
            <person name="Li X."/>
        </authorList>
    </citation>
    <scope>NUCLEOTIDE SEQUENCE [LARGE SCALE GENOMIC DNA]</scope>
    <source>
        <strain evidence="3 4">MEBiC09566</strain>
    </source>
</reference>
<dbReference type="AlphaFoldDB" id="A0A0H2M8M9"/>
<evidence type="ECO:0000256" key="1">
    <source>
        <dbReference type="ARBA" id="ARBA00022737"/>
    </source>
</evidence>
<dbReference type="InterPro" id="IPR006530">
    <property type="entry name" value="YD"/>
</dbReference>
<dbReference type="NCBIfam" id="TIGR03696">
    <property type="entry name" value="Rhs_assc_core"/>
    <property type="match status" value="1"/>
</dbReference>
<dbReference type="InterPro" id="IPR056823">
    <property type="entry name" value="TEN-like_YD-shell"/>
</dbReference>
<accession>A0A0H2M8M9</accession>
<feature type="non-terminal residue" evidence="3">
    <location>
        <position position="1"/>
    </location>
</feature>
<dbReference type="NCBIfam" id="TIGR01643">
    <property type="entry name" value="YD_repeat_2x"/>
    <property type="match status" value="3"/>
</dbReference>
<dbReference type="InterPro" id="IPR022385">
    <property type="entry name" value="Rhs_assc_core"/>
</dbReference>
<dbReference type="InterPro" id="IPR031325">
    <property type="entry name" value="RHS_repeat"/>
</dbReference>
<gene>
    <name evidence="3" type="ORF">WH96_20785</name>
</gene>
<protein>
    <recommendedName>
        <fullName evidence="2">Teneurin-like YD-shell domain-containing protein</fullName>
    </recommendedName>
</protein>
<feature type="non-terminal residue" evidence="3">
    <location>
        <position position="769"/>
    </location>
</feature>
<dbReference type="PANTHER" id="PTHR32305">
    <property type="match status" value="1"/>
</dbReference>
<dbReference type="Pfam" id="PF25023">
    <property type="entry name" value="TEN_YD-shell"/>
    <property type="match status" value="1"/>
</dbReference>
<dbReference type="EMBL" id="LAQL01000041">
    <property type="protein sequence ID" value="KLN58859.1"/>
    <property type="molecule type" value="Genomic_DNA"/>
</dbReference>
<evidence type="ECO:0000313" key="3">
    <source>
        <dbReference type="EMBL" id="KLN58859.1"/>
    </source>
</evidence>
<feature type="domain" description="Teneurin-like YD-shell" evidence="2">
    <location>
        <begin position="459"/>
        <end position="768"/>
    </location>
</feature>
<evidence type="ECO:0000259" key="2">
    <source>
        <dbReference type="Pfam" id="PF25023"/>
    </source>
</evidence>
<organism evidence="3 4">
    <name type="scientific">Kiloniella spongiae</name>
    <dbReference type="NCBI Taxonomy" id="1489064"/>
    <lineage>
        <taxon>Bacteria</taxon>
        <taxon>Pseudomonadati</taxon>
        <taxon>Pseudomonadota</taxon>
        <taxon>Alphaproteobacteria</taxon>
        <taxon>Rhodospirillales</taxon>
        <taxon>Kiloniellaceae</taxon>
        <taxon>Kiloniella</taxon>
    </lineage>
</organism>
<dbReference type="Pfam" id="PF05593">
    <property type="entry name" value="RHS_repeat"/>
    <property type="match status" value="2"/>
</dbReference>
<keyword evidence="4" id="KW-1185">Reference proteome</keyword>
<dbReference type="RefSeq" id="WP_047766170.1">
    <property type="nucleotide sequence ID" value="NZ_LAQL01000041.1"/>
</dbReference>